<dbReference type="Proteomes" id="UP000321436">
    <property type="component" value="Unassembled WGS sequence"/>
</dbReference>
<sequence length="176" mass="19522">MLAVLLVAGCSKKKGDDPASADGYYLRFKADGVQREYKQTTTAHIYYDADNLTYHCNLAATLTFAGTTKDLMTLFLVNKTAFTTGVTYRLSNGIDMEETGAVMPQVMISLLDPQGKPYTAQFLPVTGLQFDDKAEVRFSEITDKYVKGTFSGLAFGVLPERKEMKIEEGSFYLSIF</sequence>
<protein>
    <submittedName>
        <fullName evidence="1">Uncharacterized protein</fullName>
    </submittedName>
</protein>
<dbReference type="AlphaFoldDB" id="A0A512RR57"/>
<reference evidence="1 2" key="1">
    <citation type="submission" date="2019-07" db="EMBL/GenBank/DDBJ databases">
        <title>Whole genome shotgun sequence of Chitinophaga cymbidii NBRC 109752.</title>
        <authorList>
            <person name="Hosoyama A."/>
            <person name="Uohara A."/>
            <person name="Ohji S."/>
            <person name="Ichikawa N."/>
        </authorList>
    </citation>
    <scope>NUCLEOTIDE SEQUENCE [LARGE SCALE GENOMIC DNA]</scope>
    <source>
        <strain evidence="1 2">NBRC 109752</strain>
    </source>
</reference>
<dbReference type="EMBL" id="BKAU01000005">
    <property type="protein sequence ID" value="GEP98178.1"/>
    <property type="molecule type" value="Genomic_DNA"/>
</dbReference>
<proteinExistence type="predicted"/>
<accession>A0A512RR57</accession>
<evidence type="ECO:0000313" key="1">
    <source>
        <dbReference type="EMBL" id="GEP98178.1"/>
    </source>
</evidence>
<organism evidence="1 2">
    <name type="scientific">Chitinophaga cymbidii</name>
    <dbReference type="NCBI Taxonomy" id="1096750"/>
    <lineage>
        <taxon>Bacteria</taxon>
        <taxon>Pseudomonadati</taxon>
        <taxon>Bacteroidota</taxon>
        <taxon>Chitinophagia</taxon>
        <taxon>Chitinophagales</taxon>
        <taxon>Chitinophagaceae</taxon>
        <taxon>Chitinophaga</taxon>
    </lineage>
</organism>
<keyword evidence="2" id="KW-1185">Reference proteome</keyword>
<comment type="caution">
    <text evidence="1">The sequence shown here is derived from an EMBL/GenBank/DDBJ whole genome shotgun (WGS) entry which is preliminary data.</text>
</comment>
<evidence type="ECO:0000313" key="2">
    <source>
        <dbReference type="Proteomes" id="UP000321436"/>
    </source>
</evidence>
<name>A0A512RR57_9BACT</name>
<gene>
    <name evidence="1" type="ORF">CCY01nite_44380</name>
</gene>